<accession>A0A6J4GDB4</accession>
<dbReference type="Proteomes" id="UP000479938">
    <property type="component" value="Unassembled WGS sequence"/>
</dbReference>
<evidence type="ECO:0000256" key="1">
    <source>
        <dbReference type="SAM" id="SignalP"/>
    </source>
</evidence>
<dbReference type="EMBL" id="CADCSU010000068">
    <property type="protein sequence ID" value="CAA9197233.1"/>
    <property type="molecule type" value="Genomic_DNA"/>
</dbReference>
<evidence type="ECO:0000313" key="3">
    <source>
        <dbReference type="Proteomes" id="UP000479938"/>
    </source>
</evidence>
<evidence type="ECO:0008006" key="4">
    <source>
        <dbReference type="Google" id="ProtNLM"/>
    </source>
</evidence>
<dbReference type="RefSeq" id="WP_173970206.1">
    <property type="nucleotide sequence ID" value="NZ_CADCSU010000068.1"/>
</dbReference>
<organism evidence="2 3">
    <name type="scientific">Flavobacterium bizetiae</name>
    <dbReference type="NCBI Taxonomy" id="2704140"/>
    <lineage>
        <taxon>Bacteria</taxon>
        <taxon>Pseudomonadati</taxon>
        <taxon>Bacteroidota</taxon>
        <taxon>Flavobacteriia</taxon>
        <taxon>Flavobacteriales</taxon>
        <taxon>Flavobacteriaceae</taxon>
        <taxon>Flavobacterium</taxon>
    </lineage>
</organism>
<evidence type="ECO:0000313" key="2">
    <source>
        <dbReference type="EMBL" id="CAA9197233.1"/>
    </source>
</evidence>
<name>A0A6J4GDB4_9FLAO</name>
<keyword evidence="1" id="KW-0732">Signal</keyword>
<feature type="chain" id="PRO_5026976748" description="Lipoprotein" evidence="1">
    <location>
        <begin position="22"/>
        <end position="229"/>
    </location>
</feature>
<protein>
    <recommendedName>
        <fullName evidence="4">Lipoprotein</fullName>
    </recommendedName>
</protein>
<proteinExistence type="predicted"/>
<keyword evidence="3" id="KW-1185">Reference proteome</keyword>
<sequence>MKIVSLCSALLCLLISCSTDSDFNASENKISTIIKSKENLPNPENTANPFDFKGESYYDELTLYWQKNEYPNSIEEMTQQIRFLSLQLKGTSTNKSIIPFTDEIVESIMADPDQSMILIVQNSALSTASKISLINFLQSLIEKRELEFSITYSYIVNYEDTVTSDSSFSEDDKETILTVTSISRYSLYSAAERKDRDWDKSGANKNSKPFFETNQVAVICVIAMLSMLN</sequence>
<feature type="signal peptide" evidence="1">
    <location>
        <begin position="1"/>
        <end position="21"/>
    </location>
</feature>
<gene>
    <name evidence="2" type="ORF">FLA105534_01531</name>
</gene>
<reference evidence="2 3" key="1">
    <citation type="submission" date="2020-02" db="EMBL/GenBank/DDBJ databases">
        <authorList>
            <person name="Criscuolo A."/>
        </authorList>
    </citation>
    <scope>NUCLEOTIDE SEQUENCE [LARGE SCALE GENOMIC DNA]</scope>
    <source>
        <strain evidence="2">CIP105534</strain>
    </source>
</reference>
<dbReference type="AlphaFoldDB" id="A0A6J4GDB4"/>
<dbReference type="PROSITE" id="PS51257">
    <property type="entry name" value="PROKAR_LIPOPROTEIN"/>
    <property type="match status" value="1"/>
</dbReference>